<dbReference type="GO" id="GO:0097053">
    <property type="term" value="P:L-kynurenine catabolic process"/>
    <property type="evidence" value="ECO:0007669"/>
    <property type="project" value="UniProtKB-UniRule"/>
</dbReference>
<feature type="binding site" evidence="4">
    <location>
        <position position="118"/>
    </location>
    <ligand>
        <name>pyridoxal 5'-phosphate</name>
        <dbReference type="ChEBI" id="CHEBI:597326"/>
    </ligand>
</feature>
<keyword evidence="3 4" id="KW-0663">Pyridoxal phosphate</keyword>
<feature type="binding site" evidence="4">
    <location>
        <position position="320"/>
    </location>
    <ligand>
        <name>pyridoxal 5'-phosphate</name>
        <dbReference type="ChEBI" id="CHEBI:597326"/>
    </ligand>
</feature>
<dbReference type="EMBL" id="GL996504">
    <property type="protein sequence ID" value="EGW30906.1"/>
    <property type="molecule type" value="Genomic_DNA"/>
</dbReference>
<dbReference type="NCBIfam" id="TIGR01814">
    <property type="entry name" value="kynureninase"/>
    <property type="match status" value="1"/>
</dbReference>
<comment type="pathway">
    <text evidence="4 5">Cofactor biosynthesis; NAD(+) biosynthesis; quinolinate from L-kynurenine: step 2/3.</text>
</comment>
<keyword evidence="1 4" id="KW-0662">Pyridine nucleotide biosynthesis</keyword>
<dbReference type="InterPro" id="IPR015424">
    <property type="entry name" value="PyrdxlP-dep_Trfase"/>
</dbReference>
<dbReference type="InterPro" id="IPR015421">
    <property type="entry name" value="PyrdxlP-dep_Trfase_major"/>
</dbReference>
<dbReference type="AlphaFoldDB" id="G3ATE3"/>
<dbReference type="GO" id="GO:0097268">
    <property type="term" value="C:cytoophidium"/>
    <property type="evidence" value="ECO:0007669"/>
    <property type="project" value="EnsemblFungi"/>
</dbReference>
<reference evidence="6 7" key="1">
    <citation type="journal article" date="2011" name="Proc. Natl. Acad. Sci. U.S.A.">
        <title>Comparative genomics of xylose-fermenting fungi for enhanced biofuel production.</title>
        <authorList>
            <person name="Wohlbach D.J."/>
            <person name="Kuo A."/>
            <person name="Sato T.K."/>
            <person name="Potts K.M."/>
            <person name="Salamov A.A."/>
            <person name="LaButti K.M."/>
            <person name="Sun H."/>
            <person name="Clum A."/>
            <person name="Pangilinan J.L."/>
            <person name="Lindquist E.A."/>
            <person name="Lucas S."/>
            <person name="Lapidus A."/>
            <person name="Jin M."/>
            <person name="Gunawan C."/>
            <person name="Balan V."/>
            <person name="Dale B.E."/>
            <person name="Jeffries T.W."/>
            <person name="Zinkel R."/>
            <person name="Barry K.W."/>
            <person name="Grigoriev I.V."/>
            <person name="Gasch A.P."/>
        </authorList>
    </citation>
    <scope>NUCLEOTIDE SEQUENCE [LARGE SCALE GENOMIC DNA]</scope>
    <source>
        <strain evidence="7">NRRL Y-27907 / 11-Y1</strain>
    </source>
</reference>
<feature type="binding site" evidence="4">
    <location>
        <position position="235"/>
    </location>
    <ligand>
        <name>pyridoxal 5'-phosphate</name>
        <dbReference type="ChEBI" id="CHEBI:597326"/>
    </ligand>
</feature>
<dbReference type="Gene3D" id="3.40.640.10">
    <property type="entry name" value="Type I PLP-dependent aspartate aminotransferase-like (Major domain)"/>
    <property type="match status" value="1"/>
</dbReference>
<protein>
    <recommendedName>
        <fullName evidence="4 5">Kynureninase</fullName>
        <ecNumber evidence="4 5">3.7.1.3</ecNumber>
    </recommendedName>
    <alternativeName>
        <fullName evidence="4">Biosynthesis of nicotinic acid protein 5</fullName>
    </alternativeName>
    <alternativeName>
        <fullName evidence="4">L-kynurenine hydrolase</fullName>
    </alternativeName>
</protein>
<feature type="binding site" evidence="4">
    <location>
        <position position="232"/>
    </location>
    <ligand>
        <name>pyridoxal 5'-phosphate</name>
        <dbReference type="ChEBI" id="CHEBI:597326"/>
    </ligand>
</feature>
<dbReference type="InterPro" id="IPR010111">
    <property type="entry name" value="Kynureninase"/>
</dbReference>
<comment type="subcellular location">
    <subcellularLocation>
        <location evidence="4 5">Cytoplasm</location>
    </subcellularLocation>
</comment>
<comment type="similarity">
    <text evidence="4 5">Belongs to the kynureninase family.</text>
</comment>
<dbReference type="Gene3D" id="3.90.1150.10">
    <property type="entry name" value="Aspartate Aminotransferase, domain 1"/>
    <property type="match status" value="1"/>
</dbReference>
<evidence type="ECO:0000256" key="5">
    <source>
        <dbReference type="PIRNR" id="PIRNR038800"/>
    </source>
</evidence>
<dbReference type="UniPathway" id="UPA00253">
    <property type="reaction ID" value="UER00329"/>
</dbReference>
<dbReference type="STRING" id="619300.G3ATE3"/>
<comment type="pathway">
    <text evidence="4 5">Amino-acid degradation; L-kynurenine degradation; L-alanine and anthranilate from L-kynurenine: step 1/1.</text>
</comment>
<dbReference type="PIRSF" id="PIRSF038800">
    <property type="entry name" value="KYNU"/>
    <property type="match status" value="1"/>
</dbReference>
<dbReference type="EC" id="3.7.1.3" evidence="4 5"/>
<gene>
    <name evidence="4" type="primary">BNA5</name>
    <name evidence="6" type="ORF">SPAPADRAFT_56854</name>
</gene>
<dbReference type="GO" id="GO:0019805">
    <property type="term" value="P:quinolinate biosynthetic process"/>
    <property type="evidence" value="ECO:0007669"/>
    <property type="project" value="UniProtKB-UniRule"/>
</dbReference>
<dbReference type="FunFam" id="3.40.640.10:FF:000031">
    <property type="entry name" value="Kynureninase"/>
    <property type="match status" value="1"/>
</dbReference>
<dbReference type="PANTHER" id="PTHR14084:SF0">
    <property type="entry name" value="KYNURENINASE"/>
    <property type="match status" value="1"/>
</dbReference>
<dbReference type="PANTHER" id="PTHR14084">
    <property type="entry name" value="KYNURENINASE"/>
    <property type="match status" value="1"/>
</dbReference>
<dbReference type="HAMAP" id="MF_01970">
    <property type="entry name" value="Kynureninase"/>
    <property type="match status" value="1"/>
</dbReference>
<dbReference type="SUPFAM" id="SSF53383">
    <property type="entry name" value="PLP-dependent transferases"/>
    <property type="match status" value="1"/>
</dbReference>
<keyword evidence="7" id="KW-1185">Reference proteome</keyword>
<feature type="binding site" evidence="4">
    <location>
        <position position="119"/>
    </location>
    <ligand>
        <name>pyridoxal 5'-phosphate</name>
        <dbReference type="ChEBI" id="CHEBI:597326"/>
    </ligand>
</feature>
<comment type="subunit">
    <text evidence="4 5">Homodimer.</text>
</comment>
<comment type="caution">
    <text evidence="4">Lacks conserved residue(s) required for the propagation of feature annotation.</text>
</comment>
<name>G3ATE3_SPAPN</name>
<dbReference type="GO" id="GO:0030170">
    <property type="term" value="F:pyridoxal phosphate binding"/>
    <property type="evidence" value="ECO:0007669"/>
    <property type="project" value="UniProtKB-UniRule"/>
</dbReference>
<evidence type="ECO:0000256" key="1">
    <source>
        <dbReference type="ARBA" id="ARBA00022642"/>
    </source>
</evidence>
<keyword evidence="2 4" id="KW-0378">Hydrolase</keyword>
<comment type="function">
    <text evidence="4 5">Catalyzes the cleavage of L-kynurenine (L-Kyn) and L-3-hydroxykynurenine (L-3OHKyn) into anthranilic acid (AA) and 3-hydroxyanthranilic acid (3-OHAA), respectively.</text>
</comment>
<proteinExistence type="inferred from homology"/>
<evidence type="ECO:0000256" key="3">
    <source>
        <dbReference type="ARBA" id="ARBA00022898"/>
    </source>
</evidence>
<feature type="binding site" evidence="4">
    <location>
        <position position="292"/>
    </location>
    <ligand>
        <name>pyridoxal 5'-phosphate</name>
        <dbReference type="ChEBI" id="CHEBI:597326"/>
    </ligand>
</feature>
<comment type="catalytic activity">
    <reaction evidence="4 5">
        <text>L-kynurenine + H2O = anthranilate + L-alanine + H(+)</text>
        <dbReference type="Rhea" id="RHEA:16813"/>
        <dbReference type="ChEBI" id="CHEBI:15377"/>
        <dbReference type="ChEBI" id="CHEBI:15378"/>
        <dbReference type="ChEBI" id="CHEBI:16567"/>
        <dbReference type="ChEBI" id="CHEBI:57959"/>
        <dbReference type="ChEBI" id="CHEBI:57972"/>
        <dbReference type="EC" id="3.7.1.3"/>
    </reaction>
</comment>
<dbReference type="Proteomes" id="UP000000709">
    <property type="component" value="Unassembled WGS sequence"/>
</dbReference>
<dbReference type="eggNOG" id="KOG3846">
    <property type="taxonomic scope" value="Eukaryota"/>
</dbReference>
<evidence type="ECO:0000256" key="2">
    <source>
        <dbReference type="ARBA" id="ARBA00022801"/>
    </source>
</evidence>
<dbReference type="InParanoid" id="G3ATE3"/>
<dbReference type="GeneID" id="18872072"/>
<dbReference type="GO" id="GO:0005737">
    <property type="term" value="C:cytoplasm"/>
    <property type="evidence" value="ECO:0007669"/>
    <property type="project" value="UniProtKB-SubCell"/>
</dbReference>
<dbReference type="GO" id="GO:0019441">
    <property type="term" value="P:L-tryptophan catabolic process to kynurenine"/>
    <property type="evidence" value="ECO:0007669"/>
    <property type="project" value="TreeGrafter"/>
</dbReference>
<evidence type="ECO:0000256" key="4">
    <source>
        <dbReference type="HAMAP-Rule" id="MF_03017"/>
    </source>
</evidence>
<comment type="catalytic activity">
    <reaction evidence="5">
        <text>3-hydroxy-L-kynurenine + H2O = 3-hydroxyanthranilate + L-alanine + H(+)</text>
        <dbReference type="Rhea" id="RHEA:25143"/>
        <dbReference type="ChEBI" id="CHEBI:15377"/>
        <dbReference type="ChEBI" id="CHEBI:15378"/>
        <dbReference type="ChEBI" id="CHEBI:36559"/>
        <dbReference type="ChEBI" id="CHEBI:57972"/>
        <dbReference type="ChEBI" id="CHEBI:58125"/>
        <dbReference type="EC" id="3.7.1.3"/>
    </reaction>
</comment>
<dbReference type="HOGENOM" id="CLU_003433_4_0_1"/>
<evidence type="ECO:0000313" key="6">
    <source>
        <dbReference type="EMBL" id="EGW30906.1"/>
    </source>
</evidence>
<dbReference type="GO" id="GO:0034354">
    <property type="term" value="P:'de novo' NAD+ biosynthetic process from L-tryptophan"/>
    <property type="evidence" value="ECO:0007669"/>
    <property type="project" value="UniProtKB-UniRule"/>
</dbReference>
<dbReference type="Pfam" id="PF22580">
    <property type="entry name" value="KYNU_C"/>
    <property type="match status" value="1"/>
</dbReference>
<dbReference type="UniPathway" id="UPA00334">
    <property type="reaction ID" value="UER00455"/>
</dbReference>
<sequence length="468" mass="53004">MSLQQANQLDEEFPTYKSEFAIPTFETLGISPPSVTNGPTLTPSTESIYLCGNSLGLMPKQTKTAILAELTAWEHRAVESHFNHPSSTPWVDIDLPLLPLVAPIVGAKENEVAVMGSLTANLNALLIHFYKPKGKRTKILFEKQAFPSDFYAFLNLVKLFGYDESHLIQVGVEKGKTHLTTEQIKRFVDENIDELALVCFPGIQYYTGQLFDIAEITRYIKEKSSDIKVGWDLAHAVGNVPLHLHDWNVDFAAWCSYKYLNSGPGGIAGIYVHEHYTRDNTTGHFQPRLAGWWGNNSDERFKMLEKFDPINSALSYRMSNPSVIDTVAVRSSLELFAKVGGVETLRKKSIKLTQFLQDLLTSSKYYIKQDDTDGSKLGFKILTPLNPSERGCQLSILFQPHFDDKEKNVMERVNKYLHDRGIICDERRPDVIRLAPLPLYNTFTETYHASQRLFEALDAIEQNHTLLK</sequence>
<dbReference type="InterPro" id="IPR015422">
    <property type="entry name" value="PyrdxlP-dep_Trfase_small"/>
</dbReference>
<feature type="binding site" evidence="4">
    <location>
        <position position="257"/>
    </location>
    <ligand>
        <name>pyridoxal 5'-phosphate</name>
        <dbReference type="ChEBI" id="CHEBI:597326"/>
    </ligand>
</feature>
<evidence type="ECO:0000313" key="7">
    <source>
        <dbReference type="Proteomes" id="UP000000709"/>
    </source>
</evidence>
<organism evidence="7">
    <name type="scientific">Spathaspora passalidarum (strain NRRL Y-27907 / 11-Y1)</name>
    <dbReference type="NCBI Taxonomy" id="619300"/>
    <lineage>
        <taxon>Eukaryota</taxon>
        <taxon>Fungi</taxon>
        <taxon>Dikarya</taxon>
        <taxon>Ascomycota</taxon>
        <taxon>Saccharomycotina</taxon>
        <taxon>Pichiomycetes</taxon>
        <taxon>Debaryomycetaceae</taxon>
        <taxon>Spathaspora</taxon>
    </lineage>
</organism>
<dbReference type="GO" id="GO:0043420">
    <property type="term" value="P:anthranilate metabolic process"/>
    <property type="evidence" value="ECO:0007669"/>
    <property type="project" value="UniProtKB-UniRule"/>
</dbReference>
<dbReference type="GO" id="GO:0030429">
    <property type="term" value="F:kynureninase activity"/>
    <property type="evidence" value="ECO:0007669"/>
    <property type="project" value="UniProtKB-UniRule"/>
</dbReference>
<accession>G3ATE3</accession>
<feature type="modified residue" description="N6-(pyridoxal phosphate)lysine" evidence="4">
    <location>
        <position position="258"/>
    </location>
</feature>
<dbReference type="KEGG" id="spaa:SPAPADRAFT_56854"/>
<dbReference type="FunCoup" id="G3ATE3">
    <property type="interactions" value="209"/>
</dbReference>
<dbReference type="OrthoDB" id="5978656at2759"/>
<comment type="cofactor">
    <cofactor evidence="4 5">
        <name>pyridoxal 5'-phosphate</name>
        <dbReference type="ChEBI" id="CHEBI:597326"/>
    </cofactor>
</comment>
<feature type="binding site" evidence="4">
    <location>
        <begin position="146"/>
        <end position="149"/>
    </location>
    <ligand>
        <name>pyridoxal 5'-phosphate</name>
        <dbReference type="ChEBI" id="CHEBI:597326"/>
    </ligand>
</feature>
<dbReference type="OMA" id="LPGWNSH"/>
<dbReference type="RefSeq" id="XP_007376939.1">
    <property type="nucleotide sequence ID" value="XM_007376877.1"/>
</dbReference>
<keyword evidence="4 5" id="KW-0963">Cytoplasm</keyword>